<accession>A0A0L7AVD8</accession>
<dbReference type="AlphaFoldDB" id="A0A0L7AVD8"/>
<dbReference type="PATRIC" id="fig|1365965.3.peg.1862"/>
<dbReference type="InterPro" id="IPR050282">
    <property type="entry name" value="Cycloisomerase_2"/>
</dbReference>
<dbReference type="EMBL" id="AVQD01000016">
    <property type="protein sequence ID" value="KOA39187.1"/>
    <property type="molecule type" value="Genomic_DNA"/>
</dbReference>
<gene>
    <name evidence="2" type="ORF">BBM1128_09270</name>
</gene>
<dbReference type="PANTHER" id="PTHR30344:SF1">
    <property type="entry name" value="6-PHOSPHOGLUCONOLACTONASE"/>
    <property type="match status" value="1"/>
</dbReference>
<evidence type="ECO:0000256" key="1">
    <source>
        <dbReference type="ARBA" id="ARBA00005564"/>
    </source>
</evidence>
<organism evidence="2 3">
    <name type="scientific">Bifidobacterium breve MCC 1128</name>
    <dbReference type="NCBI Taxonomy" id="1365965"/>
    <lineage>
        <taxon>Bacteria</taxon>
        <taxon>Bacillati</taxon>
        <taxon>Actinomycetota</taxon>
        <taxon>Actinomycetes</taxon>
        <taxon>Bifidobacteriales</taxon>
        <taxon>Bifidobacteriaceae</taxon>
        <taxon>Bifidobacterium</taxon>
    </lineage>
</organism>
<comment type="caution">
    <text evidence="2">The sequence shown here is derived from an EMBL/GenBank/DDBJ whole genome shotgun (WGS) entry which is preliminary data.</text>
</comment>
<comment type="similarity">
    <text evidence="1">Belongs to the cycloisomerase 2 family.</text>
</comment>
<name>A0A0L7AVD8_BIFBR</name>
<dbReference type="GeneID" id="29240778"/>
<dbReference type="Pfam" id="PF10282">
    <property type="entry name" value="Lactonase"/>
    <property type="match status" value="1"/>
</dbReference>
<dbReference type="GO" id="GO:0017057">
    <property type="term" value="F:6-phosphogluconolactonase activity"/>
    <property type="evidence" value="ECO:0007669"/>
    <property type="project" value="TreeGrafter"/>
</dbReference>
<dbReference type="SUPFAM" id="SSF75011">
    <property type="entry name" value="3-carboxy-cis,cis-mucoante lactonizing enzyme"/>
    <property type="match status" value="1"/>
</dbReference>
<evidence type="ECO:0000313" key="3">
    <source>
        <dbReference type="Proteomes" id="UP000037193"/>
    </source>
</evidence>
<evidence type="ECO:0000313" key="2">
    <source>
        <dbReference type="EMBL" id="KOA39187.1"/>
    </source>
</evidence>
<dbReference type="Gene3D" id="2.130.10.10">
    <property type="entry name" value="YVTN repeat-like/Quinoprotein amine dehydrogenase"/>
    <property type="match status" value="1"/>
</dbReference>
<sequence length="394" mass="41650">MDIVVGGFGELRNAACPGIEQLILKAGGNASNDSDDAALLSRGRLLADVPSPTWMELHTAADGSQVLYAVLEDTNEIASFRVEGAGDSLRLVELSRVPTPGHAVTHVVFVRDDEGQGRLITADYADGYVCVHPVTESGVILEVAQMLRGEGHGPLPAQECPHAHWVQPLPDGRVLTSDLGADRIYVHHWEHGELIREGAVTLAPGTGPRDQHLLPVDSDDPAYDWRVVVAGEWGGTVTLIGPEPGHDAKHSDNGTIRVLQTVSLGPDALPKPDQAASLAFVPWNALQGNAGAAVASEGIAGLAYVGLRGSERIVTLLWDGKRLTRLDEPDVPGWRGRGIDCAGSRPRHLLAIGNLLLAANEASNNVAIFRLSADGEPNLAATLPSGAPTVFVRL</sequence>
<dbReference type="PANTHER" id="PTHR30344">
    <property type="entry name" value="6-PHOSPHOGLUCONOLACTONASE-RELATED"/>
    <property type="match status" value="1"/>
</dbReference>
<dbReference type="InterPro" id="IPR015943">
    <property type="entry name" value="WD40/YVTN_repeat-like_dom_sf"/>
</dbReference>
<dbReference type="RefSeq" id="WP_003828064.1">
    <property type="nucleotide sequence ID" value="NZ_AVQD01000016.1"/>
</dbReference>
<dbReference type="Proteomes" id="UP000037193">
    <property type="component" value="Unassembled WGS sequence"/>
</dbReference>
<protein>
    <submittedName>
        <fullName evidence="2">Carboxy-cis,cis-muconate cyclase</fullName>
    </submittedName>
</protein>
<dbReference type="InterPro" id="IPR019405">
    <property type="entry name" value="Lactonase_7-beta_prop"/>
</dbReference>
<proteinExistence type="inferred from homology"/>
<reference evidence="2 3" key="1">
    <citation type="journal article" date="2015" name="Int J Genomics">
        <title>Comparative Genomics Revealed Genetic Diversity and Species/Strain-Level Differences in Carbohydrate Metabolism of Three Probiotic Bifidobacterial Species.</title>
        <authorList>
            <person name="Odamaki T."/>
            <person name="Horigome A."/>
            <person name="Sugahara H."/>
            <person name="Hashikura N."/>
            <person name="Minami J."/>
            <person name="Xiao J.Z."/>
            <person name="Abe F."/>
        </authorList>
    </citation>
    <scope>NUCLEOTIDE SEQUENCE [LARGE SCALE GENOMIC DNA]</scope>
    <source>
        <strain evidence="2 3">MCC 1128</strain>
    </source>
</reference>